<evidence type="ECO:0000256" key="5">
    <source>
        <dbReference type="ARBA" id="ARBA00022989"/>
    </source>
</evidence>
<dbReference type="Proteomes" id="UP000291822">
    <property type="component" value="Unassembled WGS sequence"/>
</dbReference>
<keyword evidence="10" id="KW-0175">Coiled coil</keyword>
<dbReference type="GO" id="GO:0004888">
    <property type="term" value="F:transmembrane signaling receptor activity"/>
    <property type="evidence" value="ECO:0007669"/>
    <property type="project" value="InterPro"/>
</dbReference>
<dbReference type="PANTHER" id="PTHR43531">
    <property type="entry name" value="PROTEIN ICFG"/>
    <property type="match status" value="1"/>
</dbReference>
<dbReference type="SUPFAM" id="SSF58104">
    <property type="entry name" value="Methyl-accepting chemotaxis protein (MCP) signaling domain"/>
    <property type="match status" value="1"/>
</dbReference>
<dbReference type="CDD" id="cd11386">
    <property type="entry name" value="MCP_signal"/>
    <property type="match status" value="1"/>
</dbReference>
<dbReference type="Gene3D" id="3.30.450.20">
    <property type="entry name" value="PAS domain"/>
    <property type="match status" value="1"/>
</dbReference>
<feature type="transmembrane region" description="Helical" evidence="12">
    <location>
        <begin position="17"/>
        <end position="37"/>
    </location>
</feature>
<evidence type="ECO:0000259" key="13">
    <source>
        <dbReference type="PROSITE" id="PS50111"/>
    </source>
</evidence>
<dbReference type="PROSITE" id="PS50111">
    <property type="entry name" value="CHEMOTAXIS_TRANSDUC_2"/>
    <property type="match status" value="1"/>
</dbReference>
<dbReference type="InterPro" id="IPR033480">
    <property type="entry name" value="sCache_2"/>
</dbReference>
<dbReference type="Pfam" id="PF08269">
    <property type="entry name" value="dCache_2"/>
    <property type="match status" value="1"/>
</dbReference>
<dbReference type="Gene3D" id="1.10.287.950">
    <property type="entry name" value="Methyl-accepting chemotaxis protein"/>
    <property type="match status" value="1"/>
</dbReference>
<evidence type="ECO:0000256" key="3">
    <source>
        <dbReference type="ARBA" id="ARBA00022481"/>
    </source>
</evidence>
<dbReference type="RefSeq" id="WP_131152375.1">
    <property type="nucleotide sequence ID" value="NZ_SJTG01000004.1"/>
</dbReference>
<comment type="similarity">
    <text evidence="8">Belongs to the methyl-accepting chemotaxis (MCP) protein family.</text>
</comment>
<dbReference type="InterPro" id="IPR051310">
    <property type="entry name" value="MCP_chemotaxis"/>
</dbReference>
<keyword evidence="15" id="KW-1185">Reference proteome</keyword>
<dbReference type="GO" id="GO:0007165">
    <property type="term" value="P:signal transduction"/>
    <property type="evidence" value="ECO:0007669"/>
    <property type="project" value="UniProtKB-KW"/>
</dbReference>
<keyword evidence="3" id="KW-0488">Methylation</keyword>
<evidence type="ECO:0000256" key="10">
    <source>
        <dbReference type="SAM" id="Coils"/>
    </source>
</evidence>
<dbReference type="SMART" id="SM01049">
    <property type="entry name" value="Cache_2"/>
    <property type="match status" value="1"/>
</dbReference>
<keyword evidence="7 9" id="KW-0807">Transducer</keyword>
<dbReference type="SMART" id="SM00283">
    <property type="entry name" value="MA"/>
    <property type="match status" value="1"/>
</dbReference>
<dbReference type="InterPro" id="IPR004089">
    <property type="entry name" value="MCPsignal_dom"/>
</dbReference>
<evidence type="ECO:0000313" key="15">
    <source>
        <dbReference type="Proteomes" id="UP000291822"/>
    </source>
</evidence>
<accession>A0A4R0YPI1</accession>
<evidence type="ECO:0000256" key="12">
    <source>
        <dbReference type="SAM" id="Phobius"/>
    </source>
</evidence>
<dbReference type="GO" id="GO:0006935">
    <property type="term" value="P:chemotaxis"/>
    <property type="evidence" value="ECO:0007669"/>
    <property type="project" value="InterPro"/>
</dbReference>
<evidence type="ECO:0000313" key="14">
    <source>
        <dbReference type="EMBL" id="TCI07683.1"/>
    </source>
</evidence>
<evidence type="ECO:0000256" key="7">
    <source>
        <dbReference type="ARBA" id="ARBA00023224"/>
    </source>
</evidence>
<sequence length="558" mass="60682">MTSPLQYVDRLSLRAKVWLVVAFVIAGLMALTVMSSVTSRRQQIKARVSSLSDQVATAAAVMQSYYDRAKAGEFSEAEAQKRALATLQAMRWHNGTGYVFVFDGQYVLRMHPVLGKDVGRNVREDKDPNGYPLYQQMLAVDRKLGGGTTEYVWPMPPDKKLEPKLTYSAWFKPWDMHIGSGAYFVDIDAQFREALEEDLLEAFLVAFLVIAVVWRSVHSIRLSIGGEPAFALQMAGRIADGDLCSKDVMAFPPGSMLDALERMRGKLVEIVGQVQQGSLVVSTAAEQISRGNDDLSHRTQEQASSLEETAASMEEMTSVVRQSADNASHADQLARTARQQAERGGEVALRTSGAMRDIEQASRQITDIVQLIDEIAFQTNLLALNAAVEAARAGEQGRGFAVVATEVRNLAQRSATAAREIKALIGDTVEKVQVGSALVDESGQVLATIVDGVKRVTDIVAEIAAASQEQSGGIDQVNRAVMQMDEVTQQNAALVEEAAAAARAMQEQAGVLQRQVGYFRLDDLPVGPDRKSTPVAAPARRVAQARPVAVMADGWNEF</sequence>
<protein>
    <submittedName>
        <fullName evidence="14">Chemotaxis protein</fullName>
    </submittedName>
</protein>
<evidence type="ECO:0000256" key="6">
    <source>
        <dbReference type="ARBA" id="ARBA00023136"/>
    </source>
</evidence>
<comment type="caution">
    <text evidence="14">The sequence shown here is derived from an EMBL/GenBank/DDBJ whole genome shotgun (WGS) entry which is preliminary data.</text>
</comment>
<keyword evidence="6 12" id="KW-0472">Membrane</keyword>
<evidence type="ECO:0000256" key="8">
    <source>
        <dbReference type="ARBA" id="ARBA00029447"/>
    </source>
</evidence>
<dbReference type="PANTHER" id="PTHR43531:SF14">
    <property type="entry name" value="METHYL-ACCEPTING CHEMOTAXIS PROTEIN I-RELATED"/>
    <property type="match status" value="1"/>
</dbReference>
<organism evidence="14 15">
    <name type="scientific">Dyella soli</name>
    <dbReference type="NCBI Taxonomy" id="522319"/>
    <lineage>
        <taxon>Bacteria</taxon>
        <taxon>Pseudomonadati</taxon>
        <taxon>Pseudomonadota</taxon>
        <taxon>Gammaproteobacteria</taxon>
        <taxon>Lysobacterales</taxon>
        <taxon>Rhodanobacteraceae</taxon>
        <taxon>Dyella</taxon>
    </lineage>
</organism>
<proteinExistence type="inferred from homology"/>
<reference evidence="14 15" key="1">
    <citation type="submission" date="2019-02" db="EMBL/GenBank/DDBJ databases">
        <title>Dyella amyloliquefaciens sp. nov., isolated from forest soil.</title>
        <authorList>
            <person name="Gao Z.-H."/>
            <person name="Qiu L.-H."/>
        </authorList>
    </citation>
    <scope>NUCLEOTIDE SEQUENCE [LARGE SCALE GENOMIC DNA]</scope>
    <source>
        <strain evidence="14 15">KACC 12747</strain>
    </source>
</reference>
<feature type="region of interest" description="Disordered" evidence="11">
    <location>
        <begin position="321"/>
        <end position="349"/>
    </location>
</feature>
<dbReference type="InterPro" id="IPR004010">
    <property type="entry name" value="Double_Cache_2"/>
</dbReference>
<evidence type="ECO:0000256" key="11">
    <source>
        <dbReference type="SAM" id="MobiDB-lite"/>
    </source>
</evidence>
<gene>
    <name evidence="14" type="ORF">EZM97_23660</name>
</gene>
<feature type="coiled-coil region" evidence="10">
    <location>
        <begin position="477"/>
        <end position="515"/>
    </location>
</feature>
<dbReference type="Pfam" id="PF00015">
    <property type="entry name" value="MCPsignal"/>
    <property type="match status" value="1"/>
</dbReference>
<evidence type="ECO:0000256" key="2">
    <source>
        <dbReference type="ARBA" id="ARBA00022475"/>
    </source>
</evidence>
<evidence type="ECO:0000256" key="1">
    <source>
        <dbReference type="ARBA" id="ARBA00004651"/>
    </source>
</evidence>
<evidence type="ECO:0000256" key="9">
    <source>
        <dbReference type="PROSITE-ProRule" id="PRU00284"/>
    </source>
</evidence>
<keyword evidence="4 12" id="KW-0812">Transmembrane</keyword>
<dbReference type="PRINTS" id="PR00260">
    <property type="entry name" value="CHEMTRNSDUCR"/>
</dbReference>
<feature type="domain" description="Methyl-accepting transducer" evidence="13">
    <location>
        <begin position="277"/>
        <end position="506"/>
    </location>
</feature>
<dbReference type="FunFam" id="1.10.287.950:FF:000001">
    <property type="entry name" value="Methyl-accepting chemotaxis sensory transducer"/>
    <property type="match status" value="1"/>
</dbReference>
<evidence type="ECO:0000256" key="4">
    <source>
        <dbReference type="ARBA" id="ARBA00022692"/>
    </source>
</evidence>
<name>A0A4R0YPI1_9GAMM</name>
<dbReference type="GO" id="GO:0005886">
    <property type="term" value="C:plasma membrane"/>
    <property type="evidence" value="ECO:0007669"/>
    <property type="project" value="UniProtKB-SubCell"/>
</dbReference>
<dbReference type="AlphaFoldDB" id="A0A4R0YPI1"/>
<comment type="subcellular location">
    <subcellularLocation>
        <location evidence="1">Cell membrane</location>
        <topology evidence="1">Multi-pass membrane protein</topology>
    </subcellularLocation>
</comment>
<dbReference type="InterPro" id="IPR004090">
    <property type="entry name" value="Chemotax_Me-accpt_rcpt"/>
</dbReference>
<keyword evidence="2" id="KW-1003">Cell membrane</keyword>
<dbReference type="EMBL" id="SJTG01000004">
    <property type="protein sequence ID" value="TCI07683.1"/>
    <property type="molecule type" value="Genomic_DNA"/>
</dbReference>
<feature type="transmembrane region" description="Helical" evidence="12">
    <location>
        <begin position="199"/>
        <end position="217"/>
    </location>
</feature>
<keyword evidence="5 12" id="KW-1133">Transmembrane helix</keyword>